<dbReference type="PANTHER" id="PTHR11640:SF31">
    <property type="entry name" value="IRREGULAR CHIASM C-ROUGHEST PROTEIN-RELATED"/>
    <property type="match status" value="1"/>
</dbReference>
<dbReference type="InterPro" id="IPR036179">
    <property type="entry name" value="Ig-like_dom_sf"/>
</dbReference>
<dbReference type="GO" id="GO:0050839">
    <property type="term" value="F:cell adhesion molecule binding"/>
    <property type="evidence" value="ECO:0007669"/>
    <property type="project" value="TreeGrafter"/>
</dbReference>
<feature type="domain" description="Ig-like" evidence="10">
    <location>
        <begin position="227"/>
        <end position="302"/>
    </location>
</feature>
<evidence type="ECO:0000256" key="4">
    <source>
        <dbReference type="ARBA" id="ARBA00023157"/>
    </source>
</evidence>
<evidence type="ECO:0000256" key="2">
    <source>
        <dbReference type="ARBA" id="ARBA00022737"/>
    </source>
</evidence>
<evidence type="ECO:0000313" key="17">
    <source>
        <dbReference type="RefSeq" id="XP_022324668.1"/>
    </source>
</evidence>
<feature type="domain" description="Fibronectin type-III" evidence="11">
    <location>
        <begin position="703"/>
        <end position="796"/>
    </location>
</feature>
<evidence type="ECO:0000313" key="12">
    <source>
        <dbReference type="Proteomes" id="UP000694844"/>
    </source>
</evidence>
<proteinExistence type="predicted"/>
<dbReference type="RefSeq" id="XP_022324671.1">
    <property type="nucleotide sequence ID" value="XM_022468963.1"/>
</dbReference>
<evidence type="ECO:0000256" key="1">
    <source>
        <dbReference type="ARBA" id="ARBA00004479"/>
    </source>
</evidence>
<dbReference type="SMART" id="SM00060">
    <property type="entry name" value="FN3"/>
    <property type="match status" value="1"/>
</dbReference>
<dbReference type="RefSeq" id="XP_022324667.1">
    <property type="nucleotide sequence ID" value="XM_022468959.1"/>
</dbReference>
<dbReference type="RefSeq" id="XP_022324664.1">
    <property type="nucleotide sequence ID" value="XM_022468956.1"/>
</dbReference>
<dbReference type="RefSeq" id="XP_022324666.1">
    <property type="nucleotide sequence ID" value="XM_022468958.1"/>
</dbReference>
<feature type="domain" description="Ig-like" evidence="10">
    <location>
        <begin position="603"/>
        <end position="696"/>
    </location>
</feature>
<dbReference type="InterPro" id="IPR013098">
    <property type="entry name" value="Ig_I-set"/>
</dbReference>
<evidence type="ECO:0000256" key="8">
    <source>
        <dbReference type="SAM" id="Phobius"/>
    </source>
</evidence>
<evidence type="ECO:0000313" key="19">
    <source>
        <dbReference type="RefSeq" id="XP_022324670.1"/>
    </source>
</evidence>
<evidence type="ECO:0000313" key="13">
    <source>
        <dbReference type="RefSeq" id="XP_022324664.1"/>
    </source>
</evidence>
<keyword evidence="12" id="KW-1185">Reference proteome</keyword>
<evidence type="ECO:0000313" key="23">
    <source>
        <dbReference type="RefSeq" id="XP_022324674.1"/>
    </source>
</evidence>
<dbReference type="FunFam" id="2.60.40.10:FF:000032">
    <property type="entry name" value="palladin isoform X1"/>
    <property type="match status" value="1"/>
</dbReference>
<evidence type="ECO:0000313" key="20">
    <source>
        <dbReference type="RefSeq" id="XP_022324671.1"/>
    </source>
</evidence>
<dbReference type="SUPFAM" id="SSF49265">
    <property type="entry name" value="Fibronectin type III"/>
    <property type="match status" value="1"/>
</dbReference>
<dbReference type="RefSeq" id="XP_022324668.1">
    <property type="nucleotide sequence ID" value="XM_022468960.1"/>
</dbReference>
<dbReference type="GO" id="GO:0098609">
    <property type="term" value="P:cell-cell adhesion"/>
    <property type="evidence" value="ECO:0007669"/>
    <property type="project" value="TreeGrafter"/>
</dbReference>
<accession>A0A8B8DCI7</accession>
<dbReference type="Pfam" id="PF13927">
    <property type="entry name" value="Ig_3"/>
    <property type="match status" value="4"/>
</dbReference>
<evidence type="ECO:0000313" key="22">
    <source>
        <dbReference type="RefSeq" id="XP_022324673.1"/>
    </source>
</evidence>
<evidence type="ECO:0000256" key="6">
    <source>
        <dbReference type="ARBA" id="ARBA00023319"/>
    </source>
</evidence>
<keyword evidence="9" id="KW-0732">Signal</keyword>
<evidence type="ECO:0000313" key="15">
    <source>
        <dbReference type="RefSeq" id="XP_022324666.1"/>
    </source>
</evidence>
<dbReference type="InterPro" id="IPR003961">
    <property type="entry name" value="FN3_dom"/>
</dbReference>
<dbReference type="GO" id="GO:0005886">
    <property type="term" value="C:plasma membrane"/>
    <property type="evidence" value="ECO:0007669"/>
    <property type="project" value="TreeGrafter"/>
</dbReference>
<dbReference type="RefSeq" id="XP_022324669.1">
    <property type="nucleotide sequence ID" value="XM_022468961.1"/>
</dbReference>
<dbReference type="RefSeq" id="XP_022324673.1">
    <property type="nucleotide sequence ID" value="XM_022468965.1"/>
</dbReference>
<evidence type="ECO:0000256" key="5">
    <source>
        <dbReference type="ARBA" id="ARBA00023180"/>
    </source>
</evidence>
<comment type="subcellular location">
    <subcellularLocation>
        <location evidence="1">Membrane</location>
        <topology evidence="1">Single-pass type I membrane protein</topology>
    </subcellularLocation>
</comment>
<keyword evidence="8" id="KW-0812">Transmembrane</keyword>
<feature type="transmembrane region" description="Helical" evidence="8">
    <location>
        <begin position="911"/>
        <end position="934"/>
    </location>
</feature>
<dbReference type="InterPro" id="IPR036116">
    <property type="entry name" value="FN3_sf"/>
</dbReference>
<dbReference type="Proteomes" id="UP000694844">
    <property type="component" value="Chromosome 3"/>
</dbReference>
<evidence type="ECO:0000313" key="21">
    <source>
        <dbReference type="RefSeq" id="XP_022324672.1"/>
    </source>
</evidence>
<dbReference type="InterPro" id="IPR003599">
    <property type="entry name" value="Ig_sub"/>
</dbReference>
<dbReference type="AlphaFoldDB" id="A0A8B8DCI7"/>
<dbReference type="Gene3D" id="2.60.40.10">
    <property type="entry name" value="Immunoglobulins"/>
    <property type="match status" value="8"/>
</dbReference>
<dbReference type="GO" id="GO:0005911">
    <property type="term" value="C:cell-cell junction"/>
    <property type="evidence" value="ECO:0007669"/>
    <property type="project" value="TreeGrafter"/>
</dbReference>
<dbReference type="Pfam" id="PF00041">
    <property type="entry name" value="fn3"/>
    <property type="match status" value="1"/>
</dbReference>
<keyword evidence="3 8" id="KW-0472">Membrane</keyword>
<dbReference type="RefSeq" id="XP_022324665.1">
    <property type="nucleotide sequence ID" value="XM_022468957.1"/>
</dbReference>
<dbReference type="RefSeq" id="XP_022324672.1">
    <property type="nucleotide sequence ID" value="XM_022468964.1"/>
</dbReference>
<feature type="compositionally biased region" description="Basic and acidic residues" evidence="7">
    <location>
        <begin position="1066"/>
        <end position="1084"/>
    </location>
</feature>
<gene>
    <name evidence="13 14 15 16 17 18 19 20 21 22 23" type="primary">LOC111125320</name>
</gene>
<dbReference type="PROSITE" id="PS50835">
    <property type="entry name" value="IG_LIKE"/>
    <property type="match status" value="7"/>
</dbReference>
<dbReference type="CDD" id="cd00096">
    <property type="entry name" value="Ig"/>
    <property type="match status" value="2"/>
</dbReference>
<dbReference type="OrthoDB" id="6272054at2759"/>
<evidence type="ECO:0000256" key="7">
    <source>
        <dbReference type="SAM" id="MobiDB-lite"/>
    </source>
</evidence>
<feature type="domain" description="Ig-like" evidence="10">
    <location>
        <begin position="1"/>
        <end position="103"/>
    </location>
</feature>
<evidence type="ECO:0000256" key="9">
    <source>
        <dbReference type="SAM" id="SignalP"/>
    </source>
</evidence>
<sequence>MSCRIHHIAWITLVVLSSVKGVLALAWIEKPSNTNSVIGGNAEFICNFSGASLATWNGPSGALFVNNASMSTDTRFSITEHFNLFIRNVKEQDQGEYTCTVQNLLPVGKGYLNVYIPPHNISVITNDTRPSQIEGDFISLSCASIGNPPPQITWFREDVQLTESATVQIIDKPSIGHGNIETLVTSQLIVKLQYTDHNKNFYCSARNEVNFNNPSKVPFLVQVQYKPRITLEPSPLNILLGASKQLRCLVSANPPVTRVSWRKDTQTLSNTDVVLPFTNVDRTASGQYTCSASNIVNGQTLSDSKTTPVKVIYEPVISVPATVVVNETGELHLHCAVDASPPPLSIKWKKLDNTRESISANYTASPVTKSYAGNYTCIVMYRLEPSGESAIQSQKLAYTYVHVQFKPGFSSIKAVSNPVNIGETLSLTCSASHPGYPQPKYEWRKIDSNEVLPFQGETLTISPARLSDNGQYACTPYNVMGQGGTSTIIVEIHERPRFTEFPPTSQTISSDQSSYSVLCKVRGRPKPRIEWLKNGEVILSGPLYNITETITEVETYSKLVVSRLQFTGTQRHGLMIDDIANFTCREEPGGEQHNLELYIMFKPSVDSDEKVATTVNQSTTMTCRGRGYPPPTFEWFRDNTIIVTESRFTVDPTVQLSATEAVNSLSIRDVVSGDLGDYVCIAQNSNGQAYKTVRLTVKNRPDAPYNLSVISYTWESVYMGWTPGFNGGESQSFFVHFTSSVPPIYTGEITVSPPDATRFNITGLMPGVAYQFLVYGKNSLGKGNNSQKLIIKTKDFAFPLVTHVPDYSAENKKLKIPFTLNSTYCLKVKISVNGGTTWQTIPMSGKECFSASEDTQELSLQSDSINRLNVSICLSVRPDVCGVHLAAAISDFPTYDFQRQATKTDLTETEVIIIGVICAVILLSLIIVLIVIICRRRTNAKDYGNSSSAVSRPVVPNLQTNGNSMGPPKPQRGPDNQGIDFLYLRCMGVAGSRAVSHSSNHTYRSLGNGFDPPPQYQSVINNGSIPLDTSYDSQLAKYENEMNMRNMHNLKNEAYYGVQNGSPSTPRKDPHHFLEAHDDRKDMSKGGPESGYSTPEGQQQKPKKVIYEVVV</sequence>
<feature type="domain" description="Ig-like" evidence="10">
    <location>
        <begin position="407"/>
        <end position="491"/>
    </location>
</feature>
<dbReference type="SMART" id="SM00409">
    <property type="entry name" value="IG"/>
    <property type="match status" value="6"/>
</dbReference>
<feature type="region of interest" description="Disordered" evidence="7">
    <location>
        <begin position="942"/>
        <end position="974"/>
    </location>
</feature>
<protein>
    <submittedName>
        <fullName evidence="13 14">Hemicentin-1-like isoform X1</fullName>
    </submittedName>
</protein>
<evidence type="ECO:0000259" key="11">
    <source>
        <dbReference type="PROSITE" id="PS50853"/>
    </source>
</evidence>
<reference evidence="13 14" key="1">
    <citation type="submission" date="2025-04" db="UniProtKB">
        <authorList>
            <consortium name="RefSeq"/>
        </authorList>
    </citation>
    <scope>IDENTIFICATION</scope>
    <source>
        <tissue evidence="13 14">Whole sample</tissue>
    </source>
</reference>
<feature type="domain" description="Ig-like" evidence="10">
    <location>
        <begin position="496"/>
        <end position="585"/>
    </location>
</feature>
<dbReference type="Pfam" id="PF07679">
    <property type="entry name" value="I-set"/>
    <property type="match status" value="2"/>
</dbReference>
<feature type="compositionally biased region" description="Polar residues" evidence="7">
    <location>
        <begin position="1091"/>
        <end position="1100"/>
    </location>
</feature>
<evidence type="ECO:0000313" key="18">
    <source>
        <dbReference type="RefSeq" id="XP_022324669.1"/>
    </source>
</evidence>
<dbReference type="InterPro" id="IPR051275">
    <property type="entry name" value="Cell_adhesion_signaling"/>
</dbReference>
<feature type="region of interest" description="Disordered" evidence="7">
    <location>
        <begin position="1056"/>
        <end position="1105"/>
    </location>
</feature>
<keyword evidence="6" id="KW-0393">Immunoglobulin domain</keyword>
<name>A0A8B8DCI7_CRAVI</name>
<dbReference type="RefSeq" id="XP_022324674.1">
    <property type="nucleotide sequence ID" value="XM_022468966.1"/>
</dbReference>
<evidence type="ECO:0000313" key="14">
    <source>
        <dbReference type="RefSeq" id="XP_022324665.1"/>
    </source>
</evidence>
<keyword evidence="2" id="KW-0677">Repeat</keyword>
<dbReference type="PANTHER" id="PTHR11640">
    <property type="entry name" value="NEPHRIN"/>
    <property type="match status" value="1"/>
</dbReference>
<dbReference type="SUPFAM" id="SSF48726">
    <property type="entry name" value="Immunoglobulin"/>
    <property type="match status" value="6"/>
</dbReference>
<keyword evidence="8" id="KW-1133">Transmembrane helix</keyword>
<evidence type="ECO:0000256" key="3">
    <source>
        <dbReference type="ARBA" id="ARBA00023136"/>
    </source>
</evidence>
<feature type="domain" description="Ig-like" evidence="10">
    <location>
        <begin position="315"/>
        <end position="397"/>
    </location>
</feature>
<dbReference type="InterPro" id="IPR003598">
    <property type="entry name" value="Ig_sub2"/>
</dbReference>
<dbReference type="SMART" id="SM00408">
    <property type="entry name" value="IGc2"/>
    <property type="match status" value="5"/>
</dbReference>
<dbReference type="PROSITE" id="PS50853">
    <property type="entry name" value="FN3"/>
    <property type="match status" value="1"/>
</dbReference>
<dbReference type="InterPro" id="IPR007110">
    <property type="entry name" value="Ig-like_dom"/>
</dbReference>
<dbReference type="GeneID" id="111125320"/>
<feature type="signal peptide" evidence="9">
    <location>
        <begin position="1"/>
        <end position="24"/>
    </location>
</feature>
<dbReference type="CDD" id="cd00063">
    <property type="entry name" value="FN3"/>
    <property type="match status" value="1"/>
</dbReference>
<feature type="chain" id="PRO_5044666257" evidence="9">
    <location>
        <begin position="25"/>
        <end position="1111"/>
    </location>
</feature>
<organism evidence="12 15">
    <name type="scientific">Crassostrea virginica</name>
    <name type="common">Eastern oyster</name>
    <dbReference type="NCBI Taxonomy" id="6565"/>
    <lineage>
        <taxon>Eukaryota</taxon>
        <taxon>Metazoa</taxon>
        <taxon>Spiralia</taxon>
        <taxon>Lophotrochozoa</taxon>
        <taxon>Mollusca</taxon>
        <taxon>Bivalvia</taxon>
        <taxon>Autobranchia</taxon>
        <taxon>Pteriomorphia</taxon>
        <taxon>Ostreida</taxon>
        <taxon>Ostreoidea</taxon>
        <taxon>Ostreidae</taxon>
        <taxon>Crassostrea</taxon>
    </lineage>
</organism>
<evidence type="ECO:0000259" key="10">
    <source>
        <dbReference type="PROSITE" id="PS50835"/>
    </source>
</evidence>
<dbReference type="RefSeq" id="XP_022324670.1">
    <property type="nucleotide sequence ID" value="XM_022468962.1"/>
</dbReference>
<feature type="domain" description="Ig-like" evidence="10">
    <location>
        <begin position="118"/>
        <end position="218"/>
    </location>
</feature>
<dbReference type="InterPro" id="IPR013783">
    <property type="entry name" value="Ig-like_fold"/>
</dbReference>
<evidence type="ECO:0000313" key="16">
    <source>
        <dbReference type="RefSeq" id="XP_022324667.1"/>
    </source>
</evidence>
<keyword evidence="5" id="KW-0325">Glycoprotein</keyword>
<dbReference type="KEGG" id="cvn:111125320"/>
<keyword evidence="4" id="KW-1015">Disulfide bond</keyword>